<evidence type="ECO:0000256" key="1">
    <source>
        <dbReference type="ARBA" id="ARBA00004651"/>
    </source>
</evidence>
<keyword evidence="4 9" id="KW-0812">Transmembrane</keyword>
<feature type="transmembrane region" description="Helical" evidence="9">
    <location>
        <begin position="235"/>
        <end position="252"/>
    </location>
</feature>
<feature type="transmembrane region" description="Helical" evidence="9">
    <location>
        <begin position="27"/>
        <end position="47"/>
    </location>
</feature>
<dbReference type="GO" id="GO:0005886">
    <property type="term" value="C:plasma membrane"/>
    <property type="evidence" value="ECO:0007669"/>
    <property type="project" value="UniProtKB-SubCell"/>
</dbReference>
<dbReference type="CDD" id="cd20070">
    <property type="entry name" value="5TM_YidC_Alb3"/>
    <property type="match status" value="1"/>
</dbReference>
<proteinExistence type="predicted"/>
<evidence type="ECO:0000313" key="11">
    <source>
        <dbReference type="EMBL" id="MPM41970.1"/>
    </source>
</evidence>
<comment type="subcellular location">
    <subcellularLocation>
        <location evidence="1">Cell membrane</location>
        <topology evidence="1">Multi-pass membrane protein</topology>
    </subcellularLocation>
</comment>
<feature type="transmembrane region" description="Helical" evidence="9">
    <location>
        <begin position="272"/>
        <end position="295"/>
    </location>
</feature>
<evidence type="ECO:0000256" key="3">
    <source>
        <dbReference type="ARBA" id="ARBA00022475"/>
    </source>
</evidence>
<keyword evidence="6 9" id="KW-1133">Transmembrane helix</keyword>
<keyword evidence="2" id="KW-0813">Transport</keyword>
<evidence type="ECO:0000256" key="5">
    <source>
        <dbReference type="ARBA" id="ARBA00022927"/>
    </source>
</evidence>
<evidence type="ECO:0000256" key="9">
    <source>
        <dbReference type="SAM" id="Phobius"/>
    </source>
</evidence>
<reference evidence="11" key="1">
    <citation type="submission" date="2019-08" db="EMBL/GenBank/DDBJ databases">
        <authorList>
            <person name="Kucharzyk K."/>
            <person name="Murdoch R.W."/>
            <person name="Higgins S."/>
            <person name="Loffler F."/>
        </authorList>
    </citation>
    <scope>NUCLEOTIDE SEQUENCE</scope>
</reference>
<organism evidence="11">
    <name type="scientific">bioreactor metagenome</name>
    <dbReference type="NCBI Taxonomy" id="1076179"/>
    <lineage>
        <taxon>unclassified sequences</taxon>
        <taxon>metagenomes</taxon>
        <taxon>ecological metagenomes</taxon>
    </lineage>
</organism>
<dbReference type="Pfam" id="PF02096">
    <property type="entry name" value="60KD_IMP"/>
    <property type="match status" value="1"/>
</dbReference>
<sequence>MQGDFFITQWAFLGMRWLYEALTNQSIVLTIIIATLIIRSLTVFGDINSRKSSMKMAAIQPQLDKLRKKYEKDPQRLNTEQQKLMREKGVSMFGGCLPMLITMPLFFIFIAAFRQWGNEMMVRLILTLDDNKDKGIELFQSFKFFWVNNLWMPDNGFSPVIATAKEFFGAANAKLPQLLYFQEHPEALQRFVDLGFFVKNGNAYALATLSEDLTARYTALMAPCADLYNGLNNGWFIFPILAGATTYLSTWIMQKNQPKSDATASTNKMMNWLMPIMSFVFCLQYNASFAVYWTFSNIFSLGTSLLINRSFAKQNAALTEVVEK</sequence>
<dbReference type="GO" id="GO:0032977">
    <property type="term" value="F:membrane insertase activity"/>
    <property type="evidence" value="ECO:0007669"/>
    <property type="project" value="InterPro"/>
</dbReference>
<dbReference type="AlphaFoldDB" id="A0A644ZM17"/>
<keyword evidence="3" id="KW-1003">Cell membrane</keyword>
<feature type="domain" description="Membrane insertase YidC/Oxa/ALB C-terminal" evidence="10">
    <location>
        <begin position="28"/>
        <end position="309"/>
    </location>
</feature>
<protein>
    <submittedName>
        <fullName evidence="11">Membrane protein insertase YidC</fullName>
    </submittedName>
</protein>
<accession>A0A644ZM17</accession>
<evidence type="ECO:0000256" key="6">
    <source>
        <dbReference type="ARBA" id="ARBA00022989"/>
    </source>
</evidence>
<dbReference type="InterPro" id="IPR047196">
    <property type="entry name" value="YidC_ALB_C"/>
</dbReference>
<keyword evidence="8" id="KW-0143">Chaperone</keyword>
<dbReference type="EMBL" id="VSSQ01009557">
    <property type="protein sequence ID" value="MPM41970.1"/>
    <property type="molecule type" value="Genomic_DNA"/>
</dbReference>
<dbReference type="NCBIfam" id="TIGR03592">
    <property type="entry name" value="yidC_oxa1_cterm"/>
    <property type="match status" value="1"/>
</dbReference>
<keyword evidence="5" id="KW-0653">Protein transport</keyword>
<comment type="caution">
    <text evidence="11">The sequence shown here is derived from an EMBL/GenBank/DDBJ whole genome shotgun (WGS) entry which is preliminary data.</text>
</comment>
<evidence type="ECO:0000259" key="10">
    <source>
        <dbReference type="Pfam" id="PF02096"/>
    </source>
</evidence>
<dbReference type="PANTHER" id="PTHR12428:SF65">
    <property type="entry name" value="CYTOCHROME C OXIDASE ASSEMBLY PROTEIN COX18, MITOCHONDRIAL"/>
    <property type="match status" value="1"/>
</dbReference>
<dbReference type="GO" id="GO:0015031">
    <property type="term" value="P:protein transport"/>
    <property type="evidence" value="ECO:0007669"/>
    <property type="project" value="UniProtKB-KW"/>
</dbReference>
<dbReference type="InterPro" id="IPR028055">
    <property type="entry name" value="YidC/Oxa/ALB_C"/>
</dbReference>
<dbReference type="PANTHER" id="PTHR12428">
    <property type="entry name" value="OXA1"/>
    <property type="match status" value="1"/>
</dbReference>
<evidence type="ECO:0000256" key="4">
    <source>
        <dbReference type="ARBA" id="ARBA00022692"/>
    </source>
</evidence>
<evidence type="ECO:0000256" key="8">
    <source>
        <dbReference type="ARBA" id="ARBA00023186"/>
    </source>
</evidence>
<name>A0A644ZM17_9ZZZZ</name>
<dbReference type="InterPro" id="IPR001708">
    <property type="entry name" value="YidC/ALB3/OXA1/COX18"/>
</dbReference>
<keyword evidence="7 9" id="KW-0472">Membrane</keyword>
<evidence type="ECO:0000256" key="2">
    <source>
        <dbReference type="ARBA" id="ARBA00022448"/>
    </source>
</evidence>
<dbReference type="GO" id="GO:0051205">
    <property type="term" value="P:protein insertion into membrane"/>
    <property type="evidence" value="ECO:0007669"/>
    <property type="project" value="TreeGrafter"/>
</dbReference>
<gene>
    <name evidence="11" type="primary">yidC_24</name>
    <name evidence="11" type="ORF">SDC9_88632</name>
</gene>
<feature type="transmembrane region" description="Helical" evidence="9">
    <location>
        <begin position="90"/>
        <end position="113"/>
    </location>
</feature>
<evidence type="ECO:0000256" key="7">
    <source>
        <dbReference type="ARBA" id="ARBA00023136"/>
    </source>
</evidence>